<dbReference type="GO" id="GO:0005829">
    <property type="term" value="C:cytosol"/>
    <property type="evidence" value="ECO:0007669"/>
    <property type="project" value="TreeGrafter"/>
</dbReference>
<evidence type="ECO:0000256" key="4">
    <source>
        <dbReference type="ARBA" id="ARBA00022576"/>
    </source>
</evidence>
<dbReference type="Proteomes" id="UP001227192">
    <property type="component" value="Unassembled WGS sequence"/>
</dbReference>
<evidence type="ECO:0000256" key="1">
    <source>
        <dbReference type="ARBA" id="ARBA00001933"/>
    </source>
</evidence>
<comment type="catalytic activity">
    <reaction evidence="7">
        <text>L-aspartate + 2-oxoglutarate = oxaloacetate + L-glutamate</text>
        <dbReference type="Rhea" id="RHEA:21824"/>
        <dbReference type="ChEBI" id="CHEBI:16452"/>
        <dbReference type="ChEBI" id="CHEBI:16810"/>
        <dbReference type="ChEBI" id="CHEBI:29985"/>
        <dbReference type="ChEBI" id="CHEBI:29991"/>
        <dbReference type="EC" id="2.6.1.1"/>
    </reaction>
</comment>
<reference evidence="10" key="1">
    <citation type="submission" date="2015-06" db="EMBL/GenBank/DDBJ databases">
        <authorList>
            <person name="Nguyen H."/>
        </authorList>
    </citation>
    <scope>NUCLEOTIDE SEQUENCE</scope>
    <source>
        <strain evidence="10">DAOM 180753</strain>
    </source>
</reference>
<feature type="non-terminal residue" evidence="10">
    <location>
        <position position="1"/>
    </location>
</feature>
<dbReference type="GO" id="GO:0006532">
    <property type="term" value="P:aspartate biosynthetic process"/>
    <property type="evidence" value="ECO:0007669"/>
    <property type="project" value="TreeGrafter"/>
</dbReference>
<evidence type="ECO:0000313" key="11">
    <source>
        <dbReference type="Proteomes" id="UP001227192"/>
    </source>
</evidence>
<dbReference type="EC" id="2.6.1.1" evidence="7"/>
<evidence type="ECO:0000256" key="5">
    <source>
        <dbReference type="ARBA" id="ARBA00022679"/>
    </source>
</evidence>
<dbReference type="NCBIfam" id="NF006719">
    <property type="entry name" value="PRK09257.1"/>
    <property type="match status" value="1"/>
</dbReference>
<keyword evidence="5 7" id="KW-0808">Transferase</keyword>
<name>A0AAI9X238_PENTH</name>
<dbReference type="SUPFAM" id="SSF53383">
    <property type="entry name" value="PLP-dependent transferases"/>
    <property type="match status" value="1"/>
</dbReference>
<gene>
    <name evidence="10" type="ORF">VN97_g12986</name>
</gene>
<dbReference type="InterPro" id="IPR004838">
    <property type="entry name" value="NHTrfase_class1_PyrdxlP-BS"/>
</dbReference>
<sequence>GLEPEHDNHSVFFNTKQDPETDNEISQSTPLNRVGFYTMASETIPRNVASESESWFDQARFIPPDAIFALTAQYIADKSPRKVNLGQGTYRDEHGNPWVLPSVRVSRKLLSKELNHEYLSIAGLADFRKEAAKLALGPELFQKQQHKLATCQSLSGTGALHLAGLLLRACKIPLPKIYIPEPTWSNHHQVFSSLGFQCESFRYYNPDTKDLDIDSYYSALKLAEPNSVFIIHACAHNPTGCDPSKEQWRELARLFKERQLFPLFDAAYLGFNSGNVDIDAFAIRLFVEEMNLEAGVCLSFAKNMGLYGERVGCFLLATSTEKAATKTQSMLEMLQRSEVSNPPAYGAKIASTILADGTLREAWHDDLITMSSRIRSMRSELYDSLVSSGAPGSWEHLIRQSGMFGFLGLSPSIVQRLREQYHIYMADNSRISIAGLNKQNVDYVGKSITECLKQEC</sequence>
<protein>
    <recommendedName>
        <fullName evidence="7">Aspartate aminotransferase</fullName>
        <ecNumber evidence="7">2.6.1.1</ecNumber>
    </recommendedName>
</protein>
<dbReference type="FunFam" id="3.40.640.10:FF:000066">
    <property type="entry name" value="Aspartate aminotransferase"/>
    <property type="match status" value="1"/>
</dbReference>
<dbReference type="EMBL" id="LACB01001300">
    <property type="protein sequence ID" value="KAJ9480569.1"/>
    <property type="molecule type" value="Genomic_DNA"/>
</dbReference>
<evidence type="ECO:0000256" key="6">
    <source>
        <dbReference type="ARBA" id="ARBA00022898"/>
    </source>
</evidence>
<dbReference type="PANTHER" id="PTHR11879">
    <property type="entry name" value="ASPARTATE AMINOTRANSFERASE"/>
    <property type="match status" value="1"/>
</dbReference>
<dbReference type="InterPro" id="IPR015421">
    <property type="entry name" value="PyrdxlP-dep_Trfase_major"/>
</dbReference>
<evidence type="ECO:0000256" key="7">
    <source>
        <dbReference type="RuleBase" id="RU000480"/>
    </source>
</evidence>
<evidence type="ECO:0000259" key="9">
    <source>
        <dbReference type="Pfam" id="PF00155"/>
    </source>
</evidence>
<comment type="caution">
    <text evidence="10">The sequence shown here is derived from an EMBL/GenBank/DDBJ whole genome shotgun (WGS) entry which is preliminary data.</text>
</comment>
<evidence type="ECO:0000313" key="10">
    <source>
        <dbReference type="EMBL" id="KAJ9480569.1"/>
    </source>
</evidence>
<evidence type="ECO:0000256" key="8">
    <source>
        <dbReference type="SAM" id="MobiDB-lite"/>
    </source>
</evidence>
<dbReference type="GO" id="GO:0030170">
    <property type="term" value="F:pyridoxal phosphate binding"/>
    <property type="evidence" value="ECO:0007669"/>
    <property type="project" value="InterPro"/>
</dbReference>
<dbReference type="AlphaFoldDB" id="A0AAI9X238"/>
<comment type="miscellaneous">
    <text evidence="7">In eukaryotes there are cytoplasmic, mitochondrial and chloroplastic isozymes.</text>
</comment>
<reference evidence="10" key="2">
    <citation type="journal article" date="2016" name="Fungal Biol.">
        <title>Ochratoxin A production by Penicillium thymicola.</title>
        <authorList>
            <person name="Nguyen H.D.T."/>
            <person name="McMullin D.R."/>
            <person name="Ponomareva E."/>
            <person name="Riley R."/>
            <person name="Pomraning K.R."/>
            <person name="Baker S.E."/>
            <person name="Seifert K.A."/>
        </authorList>
    </citation>
    <scope>NUCLEOTIDE SEQUENCE</scope>
    <source>
        <strain evidence="10">DAOM 180753</strain>
    </source>
</reference>
<dbReference type="PANTHER" id="PTHR11879:SF55">
    <property type="entry name" value="GLUTAMATE OXALOACETATE TRANSAMINASE 1, ISOFORM B"/>
    <property type="match status" value="1"/>
</dbReference>
<dbReference type="PRINTS" id="PR00799">
    <property type="entry name" value="TRANSAMINASE"/>
</dbReference>
<dbReference type="InterPro" id="IPR015424">
    <property type="entry name" value="PyrdxlP-dep_Trfase"/>
</dbReference>
<dbReference type="Pfam" id="PF00155">
    <property type="entry name" value="Aminotran_1_2"/>
    <property type="match status" value="1"/>
</dbReference>
<comment type="cofactor">
    <cofactor evidence="1">
        <name>pyridoxal 5'-phosphate</name>
        <dbReference type="ChEBI" id="CHEBI:597326"/>
    </cofactor>
</comment>
<organism evidence="10 11">
    <name type="scientific">Penicillium thymicola</name>
    <dbReference type="NCBI Taxonomy" id="293382"/>
    <lineage>
        <taxon>Eukaryota</taxon>
        <taxon>Fungi</taxon>
        <taxon>Dikarya</taxon>
        <taxon>Ascomycota</taxon>
        <taxon>Pezizomycotina</taxon>
        <taxon>Eurotiomycetes</taxon>
        <taxon>Eurotiomycetidae</taxon>
        <taxon>Eurotiales</taxon>
        <taxon>Aspergillaceae</taxon>
        <taxon>Penicillium</taxon>
    </lineage>
</organism>
<keyword evidence="11" id="KW-1185">Reference proteome</keyword>
<accession>A0AAI9X238</accession>
<dbReference type="PROSITE" id="PS00105">
    <property type="entry name" value="AA_TRANSFER_CLASS_1"/>
    <property type="match status" value="1"/>
</dbReference>
<comment type="subunit">
    <text evidence="3 7">Homodimer.</text>
</comment>
<dbReference type="InterPro" id="IPR000796">
    <property type="entry name" value="Asp_trans"/>
</dbReference>
<keyword evidence="4 7" id="KW-0032">Aminotransferase</keyword>
<keyword evidence="6" id="KW-0663">Pyridoxal phosphate</keyword>
<feature type="region of interest" description="Disordered" evidence="8">
    <location>
        <begin position="1"/>
        <end position="27"/>
    </location>
</feature>
<dbReference type="Gene3D" id="3.40.640.10">
    <property type="entry name" value="Type I PLP-dependent aspartate aminotransferase-like (Major domain)"/>
    <property type="match status" value="1"/>
</dbReference>
<dbReference type="Gene3D" id="3.90.1150.10">
    <property type="entry name" value="Aspartate Aminotransferase, domain 1"/>
    <property type="match status" value="1"/>
</dbReference>
<dbReference type="CDD" id="cd00609">
    <property type="entry name" value="AAT_like"/>
    <property type="match status" value="1"/>
</dbReference>
<dbReference type="InterPro" id="IPR004839">
    <property type="entry name" value="Aminotransferase_I/II_large"/>
</dbReference>
<evidence type="ECO:0000256" key="2">
    <source>
        <dbReference type="ARBA" id="ARBA00007441"/>
    </source>
</evidence>
<comment type="similarity">
    <text evidence="2">Belongs to the class-I pyridoxal-phosphate-dependent aminotransferase family.</text>
</comment>
<feature type="domain" description="Aminotransferase class I/classII large" evidence="9">
    <location>
        <begin position="81"/>
        <end position="446"/>
    </location>
</feature>
<evidence type="ECO:0000256" key="3">
    <source>
        <dbReference type="ARBA" id="ARBA00011738"/>
    </source>
</evidence>
<dbReference type="InterPro" id="IPR015422">
    <property type="entry name" value="PyrdxlP-dep_Trfase_small"/>
</dbReference>
<dbReference type="GO" id="GO:0004069">
    <property type="term" value="F:L-aspartate:2-oxoglutarate aminotransferase activity"/>
    <property type="evidence" value="ECO:0007669"/>
    <property type="project" value="UniProtKB-EC"/>
</dbReference>
<proteinExistence type="inferred from homology"/>